<keyword evidence="5" id="KW-0378">Hydrolase</keyword>
<dbReference type="PANTHER" id="PTHR31084:SF0">
    <property type="entry name" value="ALPHA-L-FUCOSIDASE 2"/>
    <property type="match status" value="1"/>
</dbReference>
<comment type="caution">
    <text evidence="5">The sequence shown here is derived from an EMBL/GenBank/DDBJ whole genome shotgun (WGS) entry which is preliminary data.</text>
</comment>
<dbReference type="Gene3D" id="1.50.10.10">
    <property type="match status" value="1"/>
</dbReference>
<dbReference type="EMBL" id="JAEPRJ010000001">
    <property type="protein sequence ID" value="MBK5897279.1"/>
    <property type="molecule type" value="Genomic_DNA"/>
</dbReference>
<accession>A0ABS1IZH7</accession>
<keyword evidence="1" id="KW-0175">Coiled coil</keyword>
<dbReference type="Proteomes" id="UP000604730">
    <property type="component" value="Unassembled WGS sequence"/>
</dbReference>
<evidence type="ECO:0000259" key="4">
    <source>
        <dbReference type="Pfam" id="PF22124"/>
    </source>
</evidence>
<gene>
    <name evidence="5" type="ORF">JJN12_05680</name>
</gene>
<feature type="domain" description="Glycosyl hydrolase family 95 N-terminal" evidence="2">
    <location>
        <begin position="6"/>
        <end position="253"/>
    </location>
</feature>
<dbReference type="GO" id="GO:0016787">
    <property type="term" value="F:hydrolase activity"/>
    <property type="evidence" value="ECO:0007669"/>
    <property type="project" value="UniProtKB-KW"/>
</dbReference>
<name>A0ABS1IZH7_9FIRM</name>
<dbReference type="Pfam" id="PF21307">
    <property type="entry name" value="Glyco_hydro_95_C"/>
    <property type="match status" value="1"/>
</dbReference>
<evidence type="ECO:0000259" key="2">
    <source>
        <dbReference type="Pfam" id="PF14498"/>
    </source>
</evidence>
<dbReference type="InterPro" id="IPR054363">
    <property type="entry name" value="GH95_cat"/>
</dbReference>
<dbReference type="InterPro" id="IPR012341">
    <property type="entry name" value="6hp_glycosidase-like_sf"/>
</dbReference>
<keyword evidence="6" id="KW-1185">Reference proteome</keyword>
<evidence type="ECO:0000313" key="6">
    <source>
        <dbReference type="Proteomes" id="UP000604730"/>
    </source>
</evidence>
<feature type="domain" description="Glycosyl hydrolase family 95 catalytic" evidence="4">
    <location>
        <begin position="273"/>
        <end position="681"/>
    </location>
</feature>
<organism evidence="5 6">
    <name type="scientific">Catonella massiliensis</name>
    <dbReference type="NCBI Taxonomy" id="2799636"/>
    <lineage>
        <taxon>Bacteria</taxon>
        <taxon>Bacillati</taxon>
        <taxon>Bacillota</taxon>
        <taxon>Clostridia</taxon>
        <taxon>Lachnospirales</taxon>
        <taxon>Lachnospiraceae</taxon>
        <taxon>Catonella</taxon>
    </lineage>
</organism>
<reference evidence="5 6" key="1">
    <citation type="submission" date="2021-01" db="EMBL/GenBank/DDBJ databases">
        <title>Isolation and description of Catonella massiliensis sp. nov., a novel Catonella species, isolated from a stable periodontitis subject.</title>
        <authorList>
            <person name="Antezack A."/>
            <person name="Boxberger M."/>
            <person name="La Scola B."/>
            <person name="Monnet-Corti V."/>
        </authorList>
    </citation>
    <scope>NUCLEOTIDE SEQUENCE [LARGE SCALE GENOMIC DNA]</scope>
    <source>
        <strain evidence="5 6">Marseille-Q4567</strain>
    </source>
</reference>
<dbReference type="InterPro" id="IPR027414">
    <property type="entry name" value="GH95_N_dom"/>
</dbReference>
<feature type="domain" description="Alpha fucosidase A-like C-terminal" evidence="3">
    <location>
        <begin position="683"/>
        <end position="746"/>
    </location>
</feature>
<dbReference type="PIRSF" id="PIRSF007663">
    <property type="entry name" value="UCP007663"/>
    <property type="match status" value="1"/>
</dbReference>
<dbReference type="RefSeq" id="WP_208428773.1">
    <property type="nucleotide sequence ID" value="NZ_JAEPRJ010000001.1"/>
</dbReference>
<evidence type="ECO:0000259" key="3">
    <source>
        <dbReference type="Pfam" id="PF21307"/>
    </source>
</evidence>
<dbReference type="InterPro" id="IPR049053">
    <property type="entry name" value="AFCA-like_C"/>
</dbReference>
<protein>
    <submittedName>
        <fullName evidence="5">Glycoside hydrolase N-terminal domain-containing protein</fullName>
    </submittedName>
</protein>
<dbReference type="PANTHER" id="PTHR31084">
    <property type="entry name" value="ALPHA-L-FUCOSIDASE 2"/>
    <property type="match status" value="1"/>
</dbReference>
<dbReference type="SUPFAM" id="SSF48208">
    <property type="entry name" value="Six-hairpin glycosidases"/>
    <property type="match status" value="1"/>
</dbReference>
<dbReference type="Pfam" id="PF14498">
    <property type="entry name" value="Glyco_hyd_65N_2"/>
    <property type="match status" value="1"/>
</dbReference>
<sequence length="762" mass="86965">MKKYNLKYGEAAKFRYDGLPLGSGDFGARVNSYEAYEDISLNLDTLWSGEEKNKMNPLFSPDKLEEIREHILKEEYKEAEEISKRYVLGDWTECYLPAGNLIIKYLDEDEAKTSFYRELSLDTAVYKMEAGNNSSKRHLSAFVSFCDSTLVARLEGENRGLSLQVSLDSKLHYCLNSSENRLTLKGRAPIYAAPNYFNVPEPIRYEDGKGLNFVLMLEVLIHSGEMRIKDDKLIINNADKVELYLTGDTDYKNKENLEEFCKNRLKKVREQGFDKSLTEHKEAFTPHFKTFEISLSDSENKDTVKAIKDAKDIDDGYIYELMTQYARYLLITSSKPGTECANLQGIWSDILRAPWSSNYTVNINTEMNYWIAESTGLSDFHRPLFELLEKVSKRGEETAKKMYGARGWVSHHNVDLWGHSTPVGLNAGDDNPSVYGLWQMSGGWLCRHLFEHYLYEQDEDFLRDTAYPIIDGAVKFYLDYLREVDGYLVTIPSTSPENYFVDDKGGVHALTYASTMDITIIKELFANYLTIQDILGLEKDKEVLNTLKKLPPFKIGKTGALCEWFVDYAENDVHHRHVSHLYGLYPGNLIKDKELKKACETSLNRRGDDGTGWCIAWKACLYARLKEAESALNLLKNQLRYTVEENIMVTGGGTYPNLFCAHPPFQIDGNFGFAAAVIEMILQSDEERIELLPALPKAFNTGFVKGIRAKGGYSLDVDWENGKVTHIVIRAKKYGSVKLCYNGNMENLIFDKDSLSKEIKIC</sequence>
<proteinExistence type="predicted"/>
<dbReference type="InterPro" id="IPR016518">
    <property type="entry name" value="Alpha-L-fucosidase"/>
</dbReference>
<feature type="coiled-coil region" evidence="1">
    <location>
        <begin position="618"/>
        <end position="645"/>
    </location>
</feature>
<dbReference type="Pfam" id="PF22124">
    <property type="entry name" value="Glyco_hydro_95_cat"/>
    <property type="match status" value="1"/>
</dbReference>
<evidence type="ECO:0000313" key="5">
    <source>
        <dbReference type="EMBL" id="MBK5897279.1"/>
    </source>
</evidence>
<evidence type="ECO:0000256" key="1">
    <source>
        <dbReference type="SAM" id="Coils"/>
    </source>
</evidence>
<dbReference type="InterPro" id="IPR008928">
    <property type="entry name" value="6-hairpin_glycosidase_sf"/>
</dbReference>